<dbReference type="Proteomes" id="UP000321026">
    <property type="component" value="Unassembled WGS sequence"/>
</dbReference>
<evidence type="ECO:0000313" key="1">
    <source>
        <dbReference type="EMBL" id="TXG76064.1"/>
    </source>
</evidence>
<comment type="caution">
    <text evidence="1">The sequence shown here is derived from an EMBL/GenBank/DDBJ whole genome shotgun (WGS) entry which is preliminary data.</text>
</comment>
<accession>A0A5C7J4C4</accession>
<dbReference type="AlphaFoldDB" id="A0A5C7J4C4"/>
<organism evidence="1 2">
    <name type="scientific">Candidatus Dojkabacteria bacterium</name>
    <dbReference type="NCBI Taxonomy" id="2099670"/>
    <lineage>
        <taxon>Bacteria</taxon>
        <taxon>Candidatus Dojkabacteria</taxon>
    </lineage>
</organism>
<protein>
    <submittedName>
        <fullName evidence="1">Uncharacterized protein</fullName>
    </submittedName>
</protein>
<name>A0A5C7J4C4_9BACT</name>
<reference evidence="1 2" key="1">
    <citation type="submission" date="2018-09" db="EMBL/GenBank/DDBJ databases">
        <title>Metagenome Assembled Genomes from an Advanced Water Purification Facility.</title>
        <authorList>
            <person name="Stamps B.W."/>
            <person name="Spear J.R."/>
        </authorList>
    </citation>
    <scope>NUCLEOTIDE SEQUENCE [LARGE SCALE GENOMIC DNA]</scope>
    <source>
        <strain evidence="1">Bin_63_2</strain>
    </source>
</reference>
<proteinExistence type="predicted"/>
<sequence>MSLVSTLGSKVKTQIVDSIRSQVQEQTTSFRDVSGMGLYYDGNTDNSPYDLLDDIRRIDEIFFREAPEFGSYTNNTSEDASALITGKIGTGTW</sequence>
<dbReference type="EMBL" id="SSDS01000085">
    <property type="protein sequence ID" value="TXG76064.1"/>
    <property type="molecule type" value="Genomic_DNA"/>
</dbReference>
<evidence type="ECO:0000313" key="2">
    <source>
        <dbReference type="Proteomes" id="UP000321026"/>
    </source>
</evidence>
<gene>
    <name evidence="1" type="ORF">E6Q11_05445</name>
</gene>